<proteinExistence type="predicted"/>
<reference evidence="4" key="1">
    <citation type="journal article" date="2021" name="PeerJ">
        <title>Extensive microbial diversity within the chicken gut microbiome revealed by metagenomics and culture.</title>
        <authorList>
            <person name="Gilroy R."/>
            <person name="Ravi A."/>
            <person name="Getino M."/>
            <person name="Pursley I."/>
            <person name="Horton D.L."/>
            <person name="Alikhan N.F."/>
            <person name="Baker D."/>
            <person name="Gharbi K."/>
            <person name="Hall N."/>
            <person name="Watson M."/>
            <person name="Adriaenssens E.M."/>
            <person name="Foster-Nyarko E."/>
            <person name="Jarju S."/>
            <person name="Secka A."/>
            <person name="Antonio M."/>
            <person name="Oren A."/>
            <person name="Chaudhuri R.R."/>
            <person name="La Ragione R."/>
            <person name="Hildebrand F."/>
            <person name="Pallen M.J."/>
        </authorList>
    </citation>
    <scope>NUCLEOTIDE SEQUENCE</scope>
    <source>
        <strain evidence="4">B5_2728</strain>
    </source>
</reference>
<dbReference type="SUPFAM" id="SSF54631">
    <property type="entry name" value="CBS-domain pair"/>
    <property type="match status" value="1"/>
</dbReference>
<dbReference type="Pfam" id="PF00571">
    <property type="entry name" value="CBS"/>
    <property type="match status" value="2"/>
</dbReference>
<evidence type="ECO:0000256" key="2">
    <source>
        <dbReference type="PROSITE-ProRule" id="PRU00703"/>
    </source>
</evidence>
<dbReference type="EMBL" id="JAHLFP010000016">
    <property type="protein sequence ID" value="MBU3805706.1"/>
    <property type="molecule type" value="Genomic_DNA"/>
</dbReference>
<keyword evidence="1 2" id="KW-0129">CBS domain</keyword>
<dbReference type="PROSITE" id="PS51371">
    <property type="entry name" value="CBS"/>
    <property type="match status" value="1"/>
</dbReference>
<accession>A0A948WRG8</accession>
<gene>
    <name evidence="4" type="ORF">H9882_02245</name>
</gene>
<dbReference type="InterPro" id="IPR051257">
    <property type="entry name" value="Diverse_CBS-Domain"/>
</dbReference>
<dbReference type="AlphaFoldDB" id="A0A948WRG8"/>
<protein>
    <submittedName>
        <fullName evidence="4">CBS domain-containing protein</fullName>
    </submittedName>
</protein>
<sequence length="139" mass="15973">MNLLFFLTPKQDVAFLYEDFTLRQALEKMEYHRYSTIPVLSRNGEYIGSVTEGDLLWAIKNQGIRLEDASSVSLRSVPRKRDYKAVPVTTRMEHLVAAAMTQNFVPVVDDKKSFIGLIKRNAIIQYCYDQYKNSQSASV</sequence>
<evidence type="ECO:0000259" key="3">
    <source>
        <dbReference type="PROSITE" id="PS51371"/>
    </source>
</evidence>
<dbReference type="Proteomes" id="UP000713596">
    <property type="component" value="Unassembled WGS sequence"/>
</dbReference>
<dbReference type="InterPro" id="IPR046342">
    <property type="entry name" value="CBS_dom_sf"/>
</dbReference>
<feature type="domain" description="CBS" evidence="3">
    <location>
        <begin position="7"/>
        <end position="66"/>
    </location>
</feature>
<name>A0A948WRG8_9FIRM</name>
<comment type="caution">
    <text evidence="4">The sequence shown here is derived from an EMBL/GenBank/DDBJ whole genome shotgun (WGS) entry which is preliminary data.</text>
</comment>
<organism evidence="4 5">
    <name type="scientific">Candidatus Allofournierella pullistercoris</name>
    <dbReference type="NCBI Taxonomy" id="2838597"/>
    <lineage>
        <taxon>Bacteria</taxon>
        <taxon>Bacillati</taxon>
        <taxon>Bacillota</taxon>
        <taxon>Clostridia</taxon>
        <taxon>Eubacteriales</taxon>
        <taxon>Oscillospiraceae</taxon>
        <taxon>Allofournierella</taxon>
    </lineage>
</organism>
<dbReference type="Gene3D" id="3.10.580.10">
    <property type="entry name" value="CBS-domain"/>
    <property type="match status" value="1"/>
</dbReference>
<dbReference type="CDD" id="cd09834">
    <property type="entry name" value="CBS_pair_bac"/>
    <property type="match status" value="1"/>
</dbReference>
<dbReference type="PANTHER" id="PTHR43080">
    <property type="entry name" value="CBS DOMAIN-CONTAINING PROTEIN CBSX3, MITOCHONDRIAL"/>
    <property type="match status" value="1"/>
</dbReference>
<reference evidence="4" key="2">
    <citation type="submission" date="2021-04" db="EMBL/GenBank/DDBJ databases">
        <authorList>
            <person name="Gilroy R."/>
        </authorList>
    </citation>
    <scope>NUCLEOTIDE SEQUENCE</scope>
    <source>
        <strain evidence="4">B5_2728</strain>
    </source>
</reference>
<evidence type="ECO:0000256" key="1">
    <source>
        <dbReference type="ARBA" id="ARBA00023122"/>
    </source>
</evidence>
<evidence type="ECO:0000313" key="4">
    <source>
        <dbReference type="EMBL" id="MBU3805706.1"/>
    </source>
</evidence>
<dbReference type="InterPro" id="IPR000644">
    <property type="entry name" value="CBS_dom"/>
</dbReference>
<evidence type="ECO:0000313" key="5">
    <source>
        <dbReference type="Proteomes" id="UP000713596"/>
    </source>
</evidence>
<dbReference type="PANTHER" id="PTHR43080:SF26">
    <property type="entry name" value="REGULATORY PROTEIN"/>
    <property type="match status" value="1"/>
</dbReference>